<dbReference type="EMBL" id="MU854472">
    <property type="protein sequence ID" value="KAK4034598.1"/>
    <property type="molecule type" value="Genomic_DNA"/>
</dbReference>
<keyword evidence="1 3" id="KW-0853">WD repeat</keyword>
<dbReference type="Pfam" id="PF24883">
    <property type="entry name" value="NPHP3_N"/>
    <property type="match status" value="1"/>
</dbReference>
<feature type="repeat" description="WD" evidence="3">
    <location>
        <begin position="801"/>
        <end position="842"/>
    </location>
</feature>
<organism evidence="5 6">
    <name type="scientific">Parachaetomium inaequale</name>
    <dbReference type="NCBI Taxonomy" id="2588326"/>
    <lineage>
        <taxon>Eukaryota</taxon>
        <taxon>Fungi</taxon>
        <taxon>Dikarya</taxon>
        <taxon>Ascomycota</taxon>
        <taxon>Pezizomycotina</taxon>
        <taxon>Sordariomycetes</taxon>
        <taxon>Sordariomycetidae</taxon>
        <taxon>Sordariales</taxon>
        <taxon>Chaetomiaceae</taxon>
        <taxon>Parachaetomium</taxon>
    </lineage>
</organism>
<feature type="repeat" description="WD" evidence="3">
    <location>
        <begin position="496"/>
        <end position="537"/>
    </location>
</feature>
<feature type="domain" description="Bulb-type lectin" evidence="4">
    <location>
        <begin position="742"/>
        <end position="862"/>
    </location>
</feature>
<evidence type="ECO:0000313" key="6">
    <source>
        <dbReference type="Proteomes" id="UP001303115"/>
    </source>
</evidence>
<dbReference type="PRINTS" id="PR00320">
    <property type="entry name" value="GPROTEINBRPT"/>
</dbReference>
<name>A0AAN6PD62_9PEZI</name>
<dbReference type="PANTHER" id="PTHR19879:SF9">
    <property type="entry name" value="TRANSCRIPTION INITIATION FACTOR TFIID SUBUNIT 5"/>
    <property type="match status" value="1"/>
</dbReference>
<dbReference type="InterPro" id="IPR019775">
    <property type="entry name" value="WD40_repeat_CS"/>
</dbReference>
<evidence type="ECO:0000256" key="2">
    <source>
        <dbReference type="ARBA" id="ARBA00022737"/>
    </source>
</evidence>
<feature type="non-terminal residue" evidence="5">
    <location>
        <position position="862"/>
    </location>
</feature>
<dbReference type="InterPro" id="IPR055442">
    <property type="entry name" value="Beta-prop_EML-like_2nd"/>
</dbReference>
<feature type="repeat" description="WD" evidence="3">
    <location>
        <begin position="634"/>
        <end position="675"/>
    </location>
</feature>
<dbReference type="Proteomes" id="UP001303115">
    <property type="component" value="Unassembled WGS sequence"/>
</dbReference>
<gene>
    <name evidence="5" type="ORF">C8A01DRAFT_38911</name>
</gene>
<dbReference type="InterPro" id="IPR020472">
    <property type="entry name" value="WD40_PAC1"/>
</dbReference>
<feature type="domain" description="Bulb-type lectin" evidence="4">
    <location>
        <begin position="534"/>
        <end position="667"/>
    </location>
</feature>
<dbReference type="Pfam" id="PF23414">
    <property type="entry name" value="Beta-prop_EML_2"/>
    <property type="match status" value="1"/>
</dbReference>
<evidence type="ECO:0000256" key="1">
    <source>
        <dbReference type="ARBA" id="ARBA00022574"/>
    </source>
</evidence>
<reference evidence="6" key="1">
    <citation type="journal article" date="2023" name="Mol. Phylogenet. Evol.">
        <title>Genome-scale phylogeny and comparative genomics of the fungal order Sordariales.</title>
        <authorList>
            <person name="Hensen N."/>
            <person name="Bonometti L."/>
            <person name="Westerberg I."/>
            <person name="Brannstrom I.O."/>
            <person name="Guillou S."/>
            <person name="Cros-Aarteil S."/>
            <person name="Calhoun S."/>
            <person name="Haridas S."/>
            <person name="Kuo A."/>
            <person name="Mondo S."/>
            <person name="Pangilinan J."/>
            <person name="Riley R."/>
            <person name="LaButti K."/>
            <person name="Andreopoulos B."/>
            <person name="Lipzen A."/>
            <person name="Chen C."/>
            <person name="Yan M."/>
            <person name="Daum C."/>
            <person name="Ng V."/>
            <person name="Clum A."/>
            <person name="Steindorff A."/>
            <person name="Ohm R.A."/>
            <person name="Martin F."/>
            <person name="Silar P."/>
            <person name="Natvig D.O."/>
            <person name="Lalanne C."/>
            <person name="Gautier V."/>
            <person name="Ament-Velasquez S.L."/>
            <person name="Kruys A."/>
            <person name="Hutchinson M.I."/>
            <person name="Powell A.J."/>
            <person name="Barry K."/>
            <person name="Miller A.N."/>
            <person name="Grigoriev I.V."/>
            <person name="Debuchy R."/>
            <person name="Gladieux P."/>
            <person name="Hiltunen Thoren M."/>
            <person name="Johannesson H."/>
        </authorList>
    </citation>
    <scope>NUCLEOTIDE SEQUENCE [LARGE SCALE GENOMIC DNA]</scope>
    <source>
        <strain evidence="6">CBS 284.82</strain>
    </source>
</reference>
<dbReference type="SMART" id="SM00320">
    <property type="entry name" value="WD40"/>
    <property type="match status" value="8"/>
</dbReference>
<protein>
    <submittedName>
        <fullName evidence="5">WD40-repeat-containing domain protein</fullName>
    </submittedName>
</protein>
<dbReference type="PROSITE" id="PS50294">
    <property type="entry name" value="WD_REPEATS_REGION"/>
    <property type="match status" value="9"/>
</dbReference>
<dbReference type="Gene3D" id="2.130.10.10">
    <property type="entry name" value="YVTN repeat-like/Quinoprotein amine dehydrogenase"/>
    <property type="match status" value="4"/>
</dbReference>
<dbReference type="Pfam" id="PF00400">
    <property type="entry name" value="WD40"/>
    <property type="match status" value="5"/>
</dbReference>
<feature type="repeat" description="WD" evidence="3">
    <location>
        <begin position="717"/>
        <end position="758"/>
    </location>
</feature>
<keyword evidence="6" id="KW-1185">Reference proteome</keyword>
<dbReference type="SUPFAM" id="SSF52540">
    <property type="entry name" value="P-loop containing nucleoside triphosphate hydrolases"/>
    <property type="match status" value="1"/>
</dbReference>
<dbReference type="PROSITE" id="PS50927">
    <property type="entry name" value="BULB_LECTIN"/>
    <property type="match status" value="2"/>
</dbReference>
<dbReference type="InterPro" id="IPR001680">
    <property type="entry name" value="WD40_rpt"/>
</dbReference>
<dbReference type="InterPro" id="IPR015943">
    <property type="entry name" value="WD40/YVTN_repeat-like_dom_sf"/>
</dbReference>
<dbReference type="PROSITE" id="PS00678">
    <property type="entry name" value="WD_REPEATS_1"/>
    <property type="match status" value="8"/>
</dbReference>
<dbReference type="InterPro" id="IPR036322">
    <property type="entry name" value="WD40_repeat_dom_sf"/>
</dbReference>
<accession>A0AAN6PD62</accession>
<dbReference type="SUPFAM" id="SSF50978">
    <property type="entry name" value="WD40 repeat-like"/>
    <property type="match status" value="2"/>
</dbReference>
<feature type="repeat" description="WD" evidence="3">
    <location>
        <begin position="759"/>
        <end position="800"/>
    </location>
</feature>
<feature type="repeat" description="WD" evidence="3">
    <location>
        <begin position="843"/>
        <end position="862"/>
    </location>
</feature>
<dbReference type="InterPro" id="IPR001480">
    <property type="entry name" value="Bulb-type_lectin_dom"/>
</dbReference>
<evidence type="ECO:0000313" key="5">
    <source>
        <dbReference type="EMBL" id="KAK4034598.1"/>
    </source>
</evidence>
<dbReference type="InterPro" id="IPR027417">
    <property type="entry name" value="P-loop_NTPase"/>
</dbReference>
<comment type="caution">
    <text evidence="5">The sequence shown here is derived from an EMBL/GenBank/DDBJ whole genome shotgun (WGS) entry which is preliminary data.</text>
</comment>
<feature type="repeat" description="WD" evidence="3">
    <location>
        <begin position="538"/>
        <end position="579"/>
    </location>
</feature>
<dbReference type="PROSITE" id="PS50082">
    <property type="entry name" value="WD_REPEATS_2"/>
    <property type="match status" value="9"/>
</dbReference>
<dbReference type="Gene3D" id="3.40.50.300">
    <property type="entry name" value="P-loop containing nucleotide triphosphate hydrolases"/>
    <property type="match status" value="1"/>
</dbReference>
<sequence>MAQAGPHVEQHFGNAEASHGGLLFQGHVSGPLHIHQHVTDTSPERSLERLDSLPEASFDASNKQHVATCLPNTRRDVLAQIRRWADGGSGRRIYWLKGWAGTGKSTIALTVAREYSAKKRLGASFFFSRGGGDLASTRRFAATIAVQLAEASPQLRRHIADAAAATHRIHGLGLYDQWERLILQPLAQLSKEAFPHPLVIVVDALDECDNHDDVSLLIRCLAAAVAVGHVDLRIFVTSRPDQPINVGFGDISIDKHQDFILHDIEQSVVDQDLAVYYKRQLGQIARTARLDAASRSDDAIRMLVQKSCGSFIYAATACRFVRAGGLLAGKRLAHLVSTERLPAKAGTALDQMYLTVLESSLTADLDPEEIAEIRELFQLVMGTVVVLFDALSPANLAMLLDQSKETIVSPLDGLHSLLDVPDEEDRLIRLLHPSFREFLLDSQRCSNTTFCIDAKEAHRHLPEASIIRRMYMHQLPKWIVRAPALSEDWSVHLQTLQGHSSSVKAVAFSPDGRLIVSGSCDNTVRVWDAATGAERRVLQGHSSSVNAVAFSPDSRLIVSGSGDNTLGVWDAATGDNTVRVWDAATGAERRVLQGHSRSVNAVAFSPDGRLIVSGSADKTVRVWDAATGAERRVLQGHSRSVNAVAFSPDGRLIVSGSADNTVRVWDAATGAERRVLQGHSSSVFAVAFSPDGRLIVSGSSDKTVRVWDTATGAERRVLRHSHYVFAVAFSLDGQLIVSGSGDNTVRVWDAATGAERRVLHGHSNYVFAVAFSPDGRFIVSGSADNTVRVWDAATGAEQRVVQGHSNYVRAVAFSPDGRLIVSGSGDNTVQVWDAATGAERRVLYGHSNYVRAIAFSPDGRLI</sequence>
<evidence type="ECO:0000256" key="3">
    <source>
        <dbReference type="PROSITE-ProRule" id="PRU00221"/>
    </source>
</evidence>
<dbReference type="PANTHER" id="PTHR19879">
    <property type="entry name" value="TRANSCRIPTION INITIATION FACTOR TFIID"/>
    <property type="match status" value="1"/>
</dbReference>
<dbReference type="InterPro" id="IPR056884">
    <property type="entry name" value="NPHP3-like_N"/>
</dbReference>
<keyword evidence="2" id="KW-0677">Repeat</keyword>
<feature type="repeat" description="WD" evidence="3">
    <location>
        <begin position="676"/>
        <end position="717"/>
    </location>
</feature>
<evidence type="ECO:0000259" key="4">
    <source>
        <dbReference type="PROSITE" id="PS50927"/>
    </source>
</evidence>
<dbReference type="AlphaFoldDB" id="A0AAN6PD62"/>
<proteinExistence type="predicted"/>
<dbReference type="CDD" id="cd00200">
    <property type="entry name" value="WD40"/>
    <property type="match status" value="1"/>
</dbReference>
<feature type="repeat" description="WD" evidence="3">
    <location>
        <begin position="592"/>
        <end position="633"/>
    </location>
</feature>